<sequence>MDPREVGDIEKAFDLAAGKSLHLEGRAVDLLKSRVVPVRMVGNGGGLSGSQARQVQISP</sequence>
<protein>
    <submittedName>
        <fullName evidence="1">Uncharacterized protein</fullName>
    </submittedName>
</protein>
<dbReference type="Proteomes" id="UP000254938">
    <property type="component" value="Unassembled WGS sequence"/>
</dbReference>
<dbReference type="AlphaFoldDB" id="A0A377TXM1"/>
<name>A0A377TXM1_KLEPN</name>
<proteinExistence type="predicted"/>
<evidence type="ECO:0000313" key="2">
    <source>
        <dbReference type="Proteomes" id="UP000254938"/>
    </source>
</evidence>
<gene>
    <name evidence="1" type="ORF">NCTC9140_04388</name>
</gene>
<evidence type="ECO:0000313" key="1">
    <source>
        <dbReference type="EMBL" id="STS82637.1"/>
    </source>
</evidence>
<dbReference type="EMBL" id="UGKQ01000007">
    <property type="protein sequence ID" value="STS82637.1"/>
    <property type="molecule type" value="Genomic_DNA"/>
</dbReference>
<organism evidence="1 2">
    <name type="scientific">Klebsiella pneumoniae</name>
    <dbReference type="NCBI Taxonomy" id="573"/>
    <lineage>
        <taxon>Bacteria</taxon>
        <taxon>Pseudomonadati</taxon>
        <taxon>Pseudomonadota</taxon>
        <taxon>Gammaproteobacteria</taxon>
        <taxon>Enterobacterales</taxon>
        <taxon>Enterobacteriaceae</taxon>
        <taxon>Klebsiella/Raoultella group</taxon>
        <taxon>Klebsiella</taxon>
        <taxon>Klebsiella pneumoniae complex</taxon>
    </lineage>
</organism>
<reference evidence="1 2" key="1">
    <citation type="submission" date="2018-06" db="EMBL/GenBank/DDBJ databases">
        <authorList>
            <consortium name="Pathogen Informatics"/>
            <person name="Doyle S."/>
        </authorList>
    </citation>
    <scope>NUCLEOTIDE SEQUENCE [LARGE SCALE GENOMIC DNA]</scope>
    <source>
        <strain evidence="1 2">NCTC9140</strain>
    </source>
</reference>
<accession>A0A377TXM1</accession>